<gene>
    <name evidence="3" type="ORF">ACFSUQ_08675</name>
</gene>
<evidence type="ECO:0000259" key="2">
    <source>
        <dbReference type="Pfam" id="PF13453"/>
    </source>
</evidence>
<dbReference type="EMBL" id="JBHUNF010000005">
    <property type="protein sequence ID" value="MFD2675363.1"/>
    <property type="molecule type" value="Genomic_DNA"/>
</dbReference>
<feature type="region of interest" description="Disordered" evidence="1">
    <location>
        <begin position="58"/>
        <end position="108"/>
    </location>
</feature>
<comment type="caution">
    <text evidence="3">The sequence shown here is derived from an EMBL/GenBank/DDBJ whole genome shotgun (WGS) entry which is preliminary data.</text>
</comment>
<protein>
    <submittedName>
        <fullName evidence="3">Zf-TFIIB domain-containing protein</fullName>
    </submittedName>
</protein>
<evidence type="ECO:0000313" key="3">
    <source>
        <dbReference type="EMBL" id="MFD2675363.1"/>
    </source>
</evidence>
<dbReference type="InterPro" id="IPR027392">
    <property type="entry name" value="TF_Znf"/>
</dbReference>
<reference evidence="4" key="1">
    <citation type="journal article" date="2019" name="Int. J. Syst. Evol. Microbiol.">
        <title>The Global Catalogue of Microorganisms (GCM) 10K type strain sequencing project: providing services to taxonomists for standard genome sequencing and annotation.</title>
        <authorList>
            <consortium name="The Broad Institute Genomics Platform"/>
            <consortium name="The Broad Institute Genome Sequencing Center for Infectious Disease"/>
            <person name="Wu L."/>
            <person name="Ma J."/>
        </authorList>
    </citation>
    <scope>NUCLEOTIDE SEQUENCE [LARGE SCALE GENOMIC DNA]</scope>
    <source>
        <strain evidence="4">TISTR 1511</strain>
    </source>
</reference>
<dbReference type="RefSeq" id="WP_066059599.1">
    <property type="nucleotide sequence ID" value="NZ_JBHUNF010000005.1"/>
</dbReference>
<evidence type="ECO:0000256" key="1">
    <source>
        <dbReference type="SAM" id="MobiDB-lite"/>
    </source>
</evidence>
<keyword evidence="4" id="KW-1185">Reference proteome</keyword>
<organism evidence="3 4">
    <name type="scientific">Gulosibacter bifidus</name>
    <dbReference type="NCBI Taxonomy" id="272239"/>
    <lineage>
        <taxon>Bacteria</taxon>
        <taxon>Bacillati</taxon>
        <taxon>Actinomycetota</taxon>
        <taxon>Actinomycetes</taxon>
        <taxon>Micrococcales</taxon>
        <taxon>Microbacteriaceae</taxon>
        <taxon>Gulosibacter</taxon>
    </lineage>
</organism>
<accession>A0ABW5RJU7</accession>
<sequence>MATELTCPKCHAPMRSYERNGIQIDQCTECRGVFLDRGELELLMDAEAAYTQAAAGGRAAAPGPVAAPPPQASQPAGYGWDQGGHHGKSGYGGHQGKRKKGFLGELFD</sequence>
<feature type="domain" description="Transcription factor zinc-finger" evidence="2">
    <location>
        <begin position="6"/>
        <end position="45"/>
    </location>
</feature>
<dbReference type="Pfam" id="PF13453">
    <property type="entry name" value="Zn_ribbon_TFIIB"/>
    <property type="match status" value="1"/>
</dbReference>
<evidence type="ECO:0000313" key="4">
    <source>
        <dbReference type="Proteomes" id="UP001597453"/>
    </source>
</evidence>
<dbReference type="Proteomes" id="UP001597453">
    <property type="component" value="Unassembled WGS sequence"/>
</dbReference>
<proteinExistence type="predicted"/>
<name>A0ABW5RJU7_9MICO</name>